<keyword evidence="1" id="KW-0812">Transmembrane</keyword>
<feature type="transmembrane region" description="Helical" evidence="1">
    <location>
        <begin position="41"/>
        <end position="58"/>
    </location>
</feature>
<keyword evidence="1" id="KW-0472">Membrane</keyword>
<protein>
    <submittedName>
        <fullName evidence="2">Uncharacterized protein</fullName>
    </submittedName>
</protein>
<feature type="transmembrane region" description="Helical" evidence="1">
    <location>
        <begin position="132"/>
        <end position="158"/>
    </location>
</feature>
<evidence type="ECO:0000256" key="1">
    <source>
        <dbReference type="SAM" id="Phobius"/>
    </source>
</evidence>
<keyword evidence="1" id="KW-1133">Transmembrane helix</keyword>
<gene>
    <name evidence="2" type="ORF">EANT1437_LOCUS569</name>
</gene>
<dbReference type="AlphaFoldDB" id="A0A7S2R0B8"/>
<name>A0A7S2R0B8_9STRA</name>
<feature type="transmembrane region" description="Helical" evidence="1">
    <location>
        <begin position="107"/>
        <end position="126"/>
    </location>
</feature>
<feature type="transmembrane region" description="Helical" evidence="1">
    <location>
        <begin position="70"/>
        <end position="87"/>
    </location>
</feature>
<evidence type="ECO:0000313" key="2">
    <source>
        <dbReference type="EMBL" id="CAD9656770.1"/>
    </source>
</evidence>
<proteinExistence type="predicted"/>
<dbReference type="EMBL" id="HBHI01001206">
    <property type="protein sequence ID" value="CAD9656770.1"/>
    <property type="molecule type" value="Transcribed_RNA"/>
</dbReference>
<accession>A0A7S2R0B8</accession>
<reference evidence="2" key="1">
    <citation type="submission" date="2021-01" db="EMBL/GenBank/DDBJ databases">
        <authorList>
            <person name="Corre E."/>
            <person name="Pelletier E."/>
            <person name="Niang G."/>
            <person name="Scheremetjew M."/>
            <person name="Finn R."/>
            <person name="Kale V."/>
            <person name="Holt S."/>
            <person name="Cochrane G."/>
            <person name="Meng A."/>
            <person name="Brown T."/>
            <person name="Cohen L."/>
        </authorList>
    </citation>
    <scope>NUCLEOTIDE SEQUENCE</scope>
    <source>
        <strain evidence="2">CCMP1452</strain>
    </source>
</reference>
<sequence length="197" mass="22888">MNFQKYASYAPFFTQKKSNPLGFLMEDKPSRPEDHLQNLNYLSKFLLVLSLFFFSWAVYNTVTMDKGFDLGVVSFSGAAFSAIYLYVKTRNNIKFFSPLRSWEKILVVISQLIVAANYGFGVYFALNVGNYIYVRFATYCIIFIFVWIGLSIYTWILIGRTTYISLNEDDEDELDDLYGFAINESSMGMYNNRRNMP</sequence>
<organism evidence="2">
    <name type="scientific">Eucampia antarctica</name>
    <dbReference type="NCBI Taxonomy" id="49252"/>
    <lineage>
        <taxon>Eukaryota</taxon>
        <taxon>Sar</taxon>
        <taxon>Stramenopiles</taxon>
        <taxon>Ochrophyta</taxon>
        <taxon>Bacillariophyta</taxon>
        <taxon>Mediophyceae</taxon>
        <taxon>Biddulphiophycidae</taxon>
        <taxon>Hemiaulales</taxon>
        <taxon>Hemiaulaceae</taxon>
        <taxon>Eucampia</taxon>
    </lineage>
</organism>